<evidence type="ECO:0000256" key="3">
    <source>
        <dbReference type="ARBA" id="ARBA00022786"/>
    </source>
</evidence>
<dbReference type="CDD" id="cd00078">
    <property type="entry name" value="HECTc"/>
    <property type="match status" value="1"/>
</dbReference>
<evidence type="ECO:0000256" key="4">
    <source>
        <dbReference type="PROSITE-ProRule" id="PRU00104"/>
    </source>
</evidence>
<evidence type="ECO:0000256" key="1">
    <source>
        <dbReference type="ARBA" id="ARBA00022679"/>
    </source>
</evidence>
<proteinExistence type="predicted"/>
<organism evidence="7 8">
    <name type="scientific">Syphacia muris</name>
    <dbReference type="NCBI Taxonomy" id="451379"/>
    <lineage>
        <taxon>Eukaryota</taxon>
        <taxon>Metazoa</taxon>
        <taxon>Ecdysozoa</taxon>
        <taxon>Nematoda</taxon>
        <taxon>Chromadorea</taxon>
        <taxon>Rhabditida</taxon>
        <taxon>Spirurina</taxon>
        <taxon>Oxyuridomorpha</taxon>
        <taxon>Oxyuroidea</taxon>
        <taxon>Oxyuridae</taxon>
        <taxon>Syphacia</taxon>
    </lineage>
</organism>
<feature type="repeat" description="RCC1" evidence="5">
    <location>
        <begin position="269"/>
        <end position="321"/>
    </location>
</feature>
<dbReference type="GO" id="GO:0016567">
    <property type="term" value="P:protein ubiquitination"/>
    <property type="evidence" value="ECO:0007669"/>
    <property type="project" value="TreeGrafter"/>
</dbReference>
<sequence>MGSRQLYSFGFGGDGQLGNRLFFSSEDGNFLRTPKPVVGAPTGPYGVSVKAIATGEKHTLFLAEDGKVWSCGANEYGELGRGSGAKNGSYTIYPVLLSAGVTIVQIAAGKSHSMAVADDGRLFAWGNNSFGQLGLSDKAAYVDAPRRVRLTEAVQVACGAESTITVSFALDGRIYVWGRQSDGRVFFTPKEIEFFMAIPIVQVNAGNEHFAALSASGSVFCWGKNDCGQLGTGDYDTYGVPKEIDNLQSLNVVSIECGGFHTVALTREGRLFVCGDNSFGQLGDGRKHPNSNSMHAVTDMLGTNVTQIACGRCHTIALAGGKLYTFGLNSSGQLGTGNIRNQITPRPLDTLNNIASVFSGWDQSFCIQAKHIDEISSGPSCFLQTPRFLSLRRVRDLFAVGEKLAIIGELESVFSSLASLNGSFLFQDEQKFRCSPLHSCLDMDGIAQASRIISASPDAEQYAELIVSTLDTSGIWDMSWDKLLPCEALRVFLIIPSLYFFTSPSHLLVKTFHLRYVRAVQMLSKKNYEILAKWWTLLEPRHFNRLVSSLVAALEDLIEHEPRNDAASMPFCQVLSTLNDINVASSKIGLDKFYINNLRDKIDIEKDYVSWSFSNENTAAFSWSNYPFIMNADVKSMLLHLEARIQMQLTISAGQITLYPYTMVVVSDPFFSIKVRRGQIVDDTMEALLSCNSMDLKKPLKVSFVGEEGDDAGGIKKEFFMLLFQELLQPKYGMFVEYEETHLIWFSGVESDPLSFKLTGMLCALAIYNNVLVDFPFPLALYKKILKKPISLEDLGELSPMEGRSLQSILDYDGVDFEDVFGLTFTMNLSLLGEPNEVELRTGGASIPVTQSNKCEYVKLYVAKKLEEGFEGEIDRQMNSFIEGFQSAIHSRILKFFQPRELMEMIIGNENYDWIVFRQIAEYKGVYHAKHEAIKCFWDVFFELNLDQRKKFLQFLMGSTRVPLQGMSALKMTIQPCSEKSLPVAHTCFNLLDLPNISNSNEMRRRLLICLENTHGFTLA</sequence>
<evidence type="ECO:0000259" key="6">
    <source>
        <dbReference type="PROSITE" id="PS50237"/>
    </source>
</evidence>
<feature type="active site" description="Glycyl thioester intermediate" evidence="4">
    <location>
        <position position="988"/>
    </location>
</feature>
<dbReference type="SMART" id="SM00119">
    <property type="entry name" value="HECTc"/>
    <property type="match status" value="1"/>
</dbReference>
<dbReference type="Gene3D" id="3.90.1750.10">
    <property type="entry name" value="Hect, E3 ligase catalytic domains"/>
    <property type="match status" value="1"/>
</dbReference>
<dbReference type="SUPFAM" id="SSF50985">
    <property type="entry name" value="RCC1/BLIP-II"/>
    <property type="match status" value="2"/>
</dbReference>
<dbReference type="STRING" id="451379.A0A0N5A8N0"/>
<dbReference type="Gene3D" id="2.130.10.30">
    <property type="entry name" value="Regulator of chromosome condensation 1/beta-lactamase-inhibitor protein II"/>
    <property type="match status" value="2"/>
</dbReference>
<dbReference type="Gene3D" id="3.30.2160.10">
    <property type="entry name" value="Hect, E3 ligase catalytic domain"/>
    <property type="match status" value="1"/>
</dbReference>
<dbReference type="Proteomes" id="UP000046393">
    <property type="component" value="Unplaced"/>
</dbReference>
<protein>
    <submittedName>
        <fullName evidence="8">HECT domain-containing protein</fullName>
    </submittedName>
</protein>
<dbReference type="PANTHER" id="PTHR45622:SF76">
    <property type="entry name" value="HECT AND RLD DOMAIN CONTAINING E3 UBIQUITIN LIGASE 4, ISOFORM C"/>
    <property type="match status" value="1"/>
</dbReference>
<dbReference type="PROSITE" id="PS50012">
    <property type="entry name" value="RCC1_3"/>
    <property type="match status" value="7"/>
</dbReference>
<dbReference type="InterPro" id="IPR000569">
    <property type="entry name" value="HECT_dom"/>
</dbReference>
<feature type="domain" description="HECT" evidence="6">
    <location>
        <begin position="692"/>
        <end position="1020"/>
    </location>
</feature>
<keyword evidence="3 4" id="KW-0833">Ubl conjugation pathway</keyword>
<reference evidence="8" key="1">
    <citation type="submission" date="2017-02" db="UniProtKB">
        <authorList>
            <consortium name="WormBaseParasite"/>
        </authorList>
    </citation>
    <scope>IDENTIFICATION</scope>
</reference>
<accession>A0A0N5A8N0</accession>
<dbReference type="Pfam" id="PF00632">
    <property type="entry name" value="HECT"/>
    <property type="match status" value="1"/>
</dbReference>
<feature type="repeat" description="RCC1" evidence="5">
    <location>
        <begin position="66"/>
        <end position="119"/>
    </location>
</feature>
<dbReference type="PANTHER" id="PTHR45622">
    <property type="entry name" value="UBIQUITIN-PROTEIN LIGASE E3A-RELATED"/>
    <property type="match status" value="1"/>
</dbReference>
<keyword evidence="7" id="KW-1185">Reference proteome</keyword>
<feature type="repeat" description="RCC1" evidence="5">
    <location>
        <begin position="217"/>
        <end position="268"/>
    </location>
</feature>
<keyword evidence="1" id="KW-0808">Transferase</keyword>
<dbReference type="Pfam" id="PF25390">
    <property type="entry name" value="WD40_RLD"/>
    <property type="match status" value="1"/>
</dbReference>
<dbReference type="AlphaFoldDB" id="A0A0N5A8N0"/>
<dbReference type="InterPro" id="IPR009091">
    <property type="entry name" value="RCC1/BLIP-II"/>
</dbReference>
<dbReference type="PROSITE" id="PS50237">
    <property type="entry name" value="HECT"/>
    <property type="match status" value="1"/>
</dbReference>
<dbReference type="InterPro" id="IPR035983">
    <property type="entry name" value="Hect_E3_ubiquitin_ligase"/>
</dbReference>
<dbReference type="GO" id="GO:0005737">
    <property type="term" value="C:cytoplasm"/>
    <property type="evidence" value="ECO:0007669"/>
    <property type="project" value="TreeGrafter"/>
</dbReference>
<evidence type="ECO:0000256" key="5">
    <source>
        <dbReference type="PROSITE-ProRule" id="PRU00235"/>
    </source>
</evidence>
<dbReference type="GO" id="GO:0006511">
    <property type="term" value="P:ubiquitin-dependent protein catabolic process"/>
    <property type="evidence" value="ECO:0007669"/>
    <property type="project" value="TreeGrafter"/>
</dbReference>
<feature type="repeat" description="RCC1" evidence="5">
    <location>
        <begin position="120"/>
        <end position="169"/>
    </location>
</feature>
<feature type="repeat" description="RCC1" evidence="5">
    <location>
        <begin position="321"/>
        <end position="370"/>
    </location>
</feature>
<dbReference type="InterPro" id="IPR000408">
    <property type="entry name" value="Reg_chr_condens"/>
</dbReference>
<evidence type="ECO:0000313" key="7">
    <source>
        <dbReference type="Proteomes" id="UP000046393"/>
    </source>
</evidence>
<dbReference type="SUPFAM" id="SSF56204">
    <property type="entry name" value="Hect, E3 ligase catalytic domain"/>
    <property type="match status" value="1"/>
</dbReference>
<dbReference type="GO" id="GO:0061630">
    <property type="term" value="F:ubiquitin protein ligase activity"/>
    <property type="evidence" value="ECO:0007669"/>
    <property type="project" value="TreeGrafter"/>
</dbReference>
<keyword evidence="2" id="KW-0677">Repeat</keyword>
<dbReference type="PRINTS" id="PR00633">
    <property type="entry name" value="RCCNDNSATION"/>
</dbReference>
<dbReference type="Gene3D" id="3.30.2410.10">
    <property type="entry name" value="Hect, E3 ligase catalytic domain"/>
    <property type="match status" value="1"/>
</dbReference>
<evidence type="ECO:0000256" key="2">
    <source>
        <dbReference type="ARBA" id="ARBA00022737"/>
    </source>
</evidence>
<dbReference type="PROSITE" id="PS00626">
    <property type="entry name" value="RCC1_2"/>
    <property type="match status" value="2"/>
</dbReference>
<dbReference type="FunFam" id="3.30.2410.10:FF:000003">
    <property type="entry name" value="probable E3 ubiquitin-protein ligase HERC4 isoform X1"/>
    <property type="match status" value="1"/>
</dbReference>
<dbReference type="WBParaSite" id="SMUV_0000043501-mRNA-1">
    <property type="protein sequence ID" value="SMUV_0000043501-mRNA-1"/>
    <property type="gene ID" value="SMUV_0000043501"/>
</dbReference>
<dbReference type="InterPro" id="IPR051709">
    <property type="entry name" value="Ub-ligase/GTPase-reg"/>
</dbReference>
<dbReference type="InterPro" id="IPR058923">
    <property type="entry name" value="RCC1-like_dom"/>
</dbReference>
<feature type="repeat" description="RCC1" evidence="5">
    <location>
        <begin position="4"/>
        <end position="65"/>
    </location>
</feature>
<evidence type="ECO:0000313" key="8">
    <source>
        <dbReference type="WBParaSite" id="SMUV_0000043501-mRNA-1"/>
    </source>
</evidence>
<feature type="repeat" description="RCC1" evidence="5">
    <location>
        <begin position="172"/>
        <end position="216"/>
    </location>
</feature>
<name>A0A0N5A8N0_9BILA</name>